<sequence length="261" mass="28873">MTEAEPEYDDTHMRFLELLWGDGYLSPGGPAEVERVLAGINLRGRRVLDLGCGSGGIALFIARTLKPSQIVGFDVELPVIEQARRRATKAGLAGQVEFTQGPPGQMPFADESFDVVFSKDAMVHIPDKDAVFADIFRVLKPGGTFAASDWLIAHDDEPSADMKDYLAAEGLSFGMASPDRYINAMERAGFVDVRAQSRNPWYREEAARELKRLQFELYDQAVALTGKAFVDKNIRTWLAMQKVLDSGEHCPTHLRAIKPGV</sequence>
<dbReference type="GO" id="GO:0032259">
    <property type="term" value="P:methylation"/>
    <property type="evidence" value="ECO:0007669"/>
    <property type="project" value="UniProtKB-KW"/>
</dbReference>
<name>A0A936YJX3_9HYPH</name>
<dbReference type="EMBL" id="JAEQNC010000003">
    <property type="protein sequence ID" value="MBL0371665.1"/>
    <property type="molecule type" value="Genomic_DNA"/>
</dbReference>
<evidence type="ECO:0000313" key="6">
    <source>
        <dbReference type="EMBL" id="MBL0371665.1"/>
    </source>
</evidence>
<dbReference type="SUPFAM" id="SSF53335">
    <property type="entry name" value="S-adenosyl-L-methionine-dependent methyltransferases"/>
    <property type="match status" value="1"/>
</dbReference>
<dbReference type="CDD" id="cd02440">
    <property type="entry name" value="AdoMet_MTases"/>
    <property type="match status" value="1"/>
</dbReference>
<reference evidence="6" key="1">
    <citation type="submission" date="2021-01" db="EMBL/GenBank/DDBJ databases">
        <title>Rhizobium sp. strain KVB221 16S ribosomal RNA gene Genome sequencing and assembly.</title>
        <authorList>
            <person name="Kang M."/>
        </authorList>
    </citation>
    <scope>NUCLEOTIDE SEQUENCE</scope>
    <source>
        <strain evidence="6">KVB221</strain>
    </source>
</reference>
<dbReference type="PANTHER" id="PTHR44307">
    <property type="entry name" value="PHOSPHOETHANOLAMINE METHYLTRANSFERASE"/>
    <property type="match status" value="1"/>
</dbReference>
<accession>A0A936YJX3</accession>
<evidence type="ECO:0000256" key="3">
    <source>
        <dbReference type="ARBA" id="ARBA00022679"/>
    </source>
</evidence>
<comment type="pathway">
    <text evidence="4">Phospholipid metabolism.</text>
</comment>
<dbReference type="Gene3D" id="3.40.50.150">
    <property type="entry name" value="Vaccinia Virus protein VP39"/>
    <property type="match status" value="1"/>
</dbReference>
<evidence type="ECO:0000256" key="1">
    <source>
        <dbReference type="ARBA" id="ARBA00005189"/>
    </source>
</evidence>
<organism evidence="6 7">
    <name type="scientific">Rhizobium setariae</name>
    <dbReference type="NCBI Taxonomy" id="2801340"/>
    <lineage>
        <taxon>Bacteria</taxon>
        <taxon>Pseudomonadati</taxon>
        <taxon>Pseudomonadota</taxon>
        <taxon>Alphaproteobacteria</taxon>
        <taxon>Hyphomicrobiales</taxon>
        <taxon>Rhizobiaceae</taxon>
        <taxon>Rhizobium/Agrobacterium group</taxon>
        <taxon>Rhizobium</taxon>
    </lineage>
</organism>
<evidence type="ECO:0000313" key="7">
    <source>
        <dbReference type="Proteomes" id="UP000633219"/>
    </source>
</evidence>
<evidence type="ECO:0000256" key="4">
    <source>
        <dbReference type="ARBA" id="ARBA00025707"/>
    </source>
</evidence>
<comment type="caution">
    <text evidence="6">The sequence shown here is derived from an EMBL/GenBank/DDBJ whole genome shotgun (WGS) entry which is preliminary data.</text>
</comment>
<dbReference type="GO" id="GO:0008168">
    <property type="term" value="F:methyltransferase activity"/>
    <property type="evidence" value="ECO:0007669"/>
    <property type="project" value="UniProtKB-KW"/>
</dbReference>
<feature type="domain" description="Methyltransferase" evidence="5">
    <location>
        <begin position="44"/>
        <end position="151"/>
    </location>
</feature>
<dbReference type="AlphaFoldDB" id="A0A936YJX3"/>
<comment type="pathway">
    <text evidence="1">Lipid metabolism.</text>
</comment>
<dbReference type="PANTHER" id="PTHR44307:SF2">
    <property type="entry name" value="PHOSPHOETHANOLAMINE METHYLTRANSFERASE ISOFORM X1"/>
    <property type="match status" value="1"/>
</dbReference>
<evidence type="ECO:0000256" key="2">
    <source>
        <dbReference type="ARBA" id="ARBA00022603"/>
    </source>
</evidence>
<gene>
    <name evidence="6" type="ORF">JJB09_06465</name>
</gene>
<dbReference type="Pfam" id="PF13847">
    <property type="entry name" value="Methyltransf_31"/>
    <property type="match status" value="1"/>
</dbReference>
<keyword evidence="2 6" id="KW-0489">Methyltransferase</keyword>
<keyword evidence="3" id="KW-0808">Transferase</keyword>
<dbReference type="InterPro" id="IPR029063">
    <property type="entry name" value="SAM-dependent_MTases_sf"/>
</dbReference>
<dbReference type="RefSeq" id="WP_201654882.1">
    <property type="nucleotide sequence ID" value="NZ_JAEQNC010000003.1"/>
</dbReference>
<dbReference type="Proteomes" id="UP000633219">
    <property type="component" value="Unassembled WGS sequence"/>
</dbReference>
<evidence type="ECO:0000259" key="5">
    <source>
        <dbReference type="Pfam" id="PF13847"/>
    </source>
</evidence>
<protein>
    <submittedName>
        <fullName evidence="6">Methyltransferase domain-containing protein</fullName>
    </submittedName>
</protein>
<proteinExistence type="predicted"/>
<dbReference type="InterPro" id="IPR025714">
    <property type="entry name" value="Methyltranfer_dom"/>
</dbReference>
<keyword evidence="7" id="KW-1185">Reference proteome</keyword>